<reference evidence="5" key="1">
    <citation type="journal article" date="2021" name="Nat. Commun.">
        <title>Genetic determinants of endophytism in the Arabidopsis root mycobiome.</title>
        <authorList>
            <person name="Mesny F."/>
            <person name="Miyauchi S."/>
            <person name="Thiergart T."/>
            <person name="Pickel B."/>
            <person name="Atanasova L."/>
            <person name="Karlsson M."/>
            <person name="Huettel B."/>
            <person name="Barry K.W."/>
            <person name="Haridas S."/>
            <person name="Chen C."/>
            <person name="Bauer D."/>
            <person name="Andreopoulos W."/>
            <person name="Pangilinan J."/>
            <person name="LaButti K."/>
            <person name="Riley R."/>
            <person name="Lipzen A."/>
            <person name="Clum A."/>
            <person name="Drula E."/>
            <person name="Henrissat B."/>
            <person name="Kohler A."/>
            <person name="Grigoriev I.V."/>
            <person name="Martin F.M."/>
            <person name="Hacquard S."/>
        </authorList>
    </citation>
    <scope>NUCLEOTIDE SEQUENCE</scope>
    <source>
        <strain evidence="5">MPI-CAGE-AT-0023</strain>
    </source>
</reference>
<proteinExistence type="inferred from homology"/>
<evidence type="ECO:0000313" key="6">
    <source>
        <dbReference type="Proteomes" id="UP000720189"/>
    </source>
</evidence>
<dbReference type="PANTHER" id="PTHR33711">
    <property type="entry name" value="DIOXYGENASE, PUTATIVE (AFU_ORTHOLOGUE AFUA_2G02910)-RELATED"/>
    <property type="match status" value="1"/>
</dbReference>
<evidence type="ECO:0000256" key="2">
    <source>
        <dbReference type="ARBA" id="ARBA00022964"/>
    </source>
</evidence>
<name>A0A9P9G9Q7_FUSRE</name>
<keyword evidence="3" id="KW-0560">Oxidoreductase</keyword>
<evidence type="ECO:0000259" key="4">
    <source>
        <dbReference type="Pfam" id="PF00775"/>
    </source>
</evidence>
<dbReference type="PANTHER" id="PTHR33711:SF7">
    <property type="entry name" value="INTRADIOL RING-CLEAVAGE DIOXYGENASES DOMAIN-CONTAINING PROTEIN-RELATED"/>
    <property type="match status" value="1"/>
</dbReference>
<evidence type="ECO:0000256" key="1">
    <source>
        <dbReference type="ARBA" id="ARBA00007825"/>
    </source>
</evidence>
<feature type="domain" description="Intradiol ring-cleavage dioxygenases" evidence="4">
    <location>
        <begin position="86"/>
        <end position="250"/>
    </location>
</feature>
<organism evidence="5 6">
    <name type="scientific">Fusarium redolens</name>
    <dbReference type="NCBI Taxonomy" id="48865"/>
    <lineage>
        <taxon>Eukaryota</taxon>
        <taxon>Fungi</taxon>
        <taxon>Dikarya</taxon>
        <taxon>Ascomycota</taxon>
        <taxon>Pezizomycotina</taxon>
        <taxon>Sordariomycetes</taxon>
        <taxon>Hypocreomycetidae</taxon>
        <taxon>Hypocreales</taxon>
        <taxon>Nectriaceae</taxon>
        <taxon>Fusarium</taxon>
        <taxon>Fusarium redolens species complex</taxon>
    </lineage>
</organism>
<dbReference type="SUPFAM" id="SSF49482">
    <property type="entry name" value="Aromatic compound dioxygenase"/>
    <property type="match status" value="1"/>
</dbReference>
<dbReference type="GO" id="GO:0008199">
    <property type="term" value="F:ferric iron binding"/>
    <property type="evidence" value="ECO:0007669"/>
    <property type="project" value="InterPro"/>
</dbReference>
<comment type="caution">
    <text evidence="5">The sequence shown here is derived from an EMBL/GenBank/DDBJ whole genome shotgun (WGS) entry which is preliminary data.</text>
</comment>
<dbReference type="Proteomes" id="UP000720189">
    <property type="component" value="Unassembled WGS sequence"/>
</dbReference>
<protein>
    <submittedName>
        <fullName evidence="5">Intradiol ring-cleavage dioxygenase</fullName>
    </submittedName>
</protein>
<dbReference type="Gene3D" id="2.60.130.10">
    <property type="entry name" value="Aromatic compound dioxygenase"/>
    <property type="match status" value="1"/>
</dbReference>
<evidence type="ECO:0000313" key="5">
    <source>
        <dbReference type="EMBL" id="KAH7233859.1"/>
    </source>
</evidence>
<sequence>MSHTNPGIPLLKDLTTENITENVVAINSDCQDPRTRFLFERLVHHLHDFAHSIDHPKPPTSTEGTVLGPFHAHGAENVASGDTIFHDPDGEPLLVVCTVRDSQGNPLEDVEVDIWETDSKGFYDVQYADREGFDNRAILHSDSEGNFDFKAIVPVPYPIPGDGPVGDLLKALNRHVYRPSHMHFKFKKAGYDPLITALYIRGDPYETSDAVFGVKESLIVDLGTVSEVSGFSERYGVPGTTKLLRYDFSLVSGAEVGALRHEKAVKSAIKLDNDVKVVDGTITY</sequence>
<dbReference type="OrthoDB" id="5238185at2759"/>
<dbReference type="GO" id="GO:0016702">
    <property type="term" value="F:oxidoreductase activity, acting on single donors with incorporation of molecular oxygen, incorporation of two atoms of oxygen"/>
    <property type="evidence" value="ECO:0007669"/>
    <property type="project" value="InterPro"/>
</dbReference>
<accession>A0A9P9G9Q7</accession>
<evidence type="ECO:0000256" key="3">
    <source>
        <dbReference type="ARBA" id="ARBA00023002"/>
    </source>
</evidence>
<dbReference type="GeneID" id="70230718"/>
<gene>
    <name evidence="5" type="ORF">BKA55DRAFT_709719</name>
</gene>
<comment type="similarity">
    <text evidence="1">Belongs to the intradiol ring-cleavage dioxygenase family.</text>
</comment>
<dbReference type="InterPro" id="IPR050770">
    <property type="entry name" value="Intradiol_RC_Dioxygenase"/>
</dbReference>
<dbReference type="EMBL" id="JAGMUX010000018">
    <property type="protein sequence ID" value="KAH7233859.1"/>
    <property type="molecule type" value="Genomic_DNA"/>
</dbReference>
<dbReference type="AlphaFoldDB" id="A0A9P9G9Q7"/>
<dbReference type="RefSeq" id="XP_046044204.1">
    <property type="nucleotide sequence ID" value="XM_046200764.1"/>
</dbReference>
<keyword evidence="2 5" id="KW-0223">Dioxygenase</keyword>
<dbReference type="InterPro" id="IPR000627">
    <property type="entry name" value="Intradiol_dOase_C"/>
</dbReference>
<keyword evidence="6" id="KW-1185">Reference proteome</keyword>
<dbReference type="Pfam" id="PF00775">
    <property type="entry name" value="Dioxygenase_C"/>
    <property type="match status" value="1"/>
</dbReference>
<dbReference type="InterPro" id="IPR015889">
    <property type="entry name" value="Intradiol_dOase_core"/>
</dbReference>